<dbReference type="SUPFAM" id="SSF54427">
    <property type="entry name" value="NTF2-like"/>
    <property type="match status" value="1"/>
</dbReference>
<protein>
    <recommendedName>
        <fullName evidence="4">Scytalone dehydratase-like domain-containing protein</fullName>
    </recommendedName>
</protein>
<comment type="similarity">
    <text evidence="1">Belongs to the scytalone dehydratase family.</text>
</comment>
<dbReference type="AlphaFoldDB" id="A0A8H3G7D7"/>
<accession>A0A8H3G7D7</accession>
<evidence type="ECO:0000259" key="4">
    <source>
        <dbReference type="Pfam" id="PF02982"/>
    </source>
</evidence>
<comment type="caution">
    <text evidence="5">The sequence shown here is derived from an EMBL/GenBank/DDBJ whole genome shotgun (WGS) entry which is preliminary data.</text>
</comment>
<dbReference type="Gene3D" id="3.10.450.50">
    <property type="match status" value="1"/>
</dbReference>
<feature type="region of interest" description="Disordered" evidence="3">
    <location>
        <begin position="1"/>
        <end position="181"/>
    </location>
</feature>
<dbReference type="EMBL" id="CAJPDT010000106">
    <property type="protein sequence ID" value="CAF9938217.1"/>
    <property type="molecule type" value="Genomic_DNA"/>
</dbReference>
<sequence>MSPREPPRMDHIATSLTPPPTQETPMMDAPMPEAPFREPSSTTHHPVDYPIAAAATEKKDPDQQEQYQAPEQAPPMTNVPSASTFPREHPPREPTHRQHTPRLYDNNPPDRIPPHLLSYPTAPDSLPPTPHLGMSAPSASRAHFATSSDRTPYLSSYPTAPGSASQTPQPRTSQAPPQAMSAAGWLVPPPTNPAPRITFEDYLSLSEITFEWSDSYDDKDWMRLRAILAPTLMVRRSPCPIPQAQRRDIQLTNTPKVDYSQVNGHVWSSMPAEEFVRVMSNIGFVGDPLVHTQHHIGASKWTKISDDEAIGHHQLRAAHQRYSARDLKTVESKGHGHAMVKHFYRKVDGEWKLAGLRPTVRWNDFEFEKTFKG</sequence>
<organism evidence="5 6">
    <name type="scientific">Imshaugia aleurites</name>
    <dbReference type="NCBI Taxonomy" id="172621"/>
    <lineage>
        <taxon>Eukaryota</taxon>
        <taxon>Fungi</taxon>
        <taxon>Dikarya</taxon>
        <taxon>Ascomycota</taxon>
        <taxon>Pezizomycotina</taxon>
        <taxon>Lecanoromycetes</taxon>
        <taxon>OSLEUM clade</taxon>
        <taxon>Lecanoromycetidae</taxon>
        <taxon>Lecanorales</taxon>
        <taxon>Lecanorineae</taxon>
        <taxon>Parmeliaceae</taxon>
        <taxon>Imshaugia</taxon>
    </lineage>
</organism>
<feature type="compositionally biased region" description="Basic and acidic residues" evidence="3">
    <location>
        <begin position="86"/>
        <end position="96"/>
    </location>
</feature>
<feature type="domain" description="Scytalone dehydratase-like" evidence="4">
    <location>
        <begin position="252"/>
        <end position="372"/>
    </location>
</feature>
<proteinExistence type="inferred from homology"/>
<dbReference type="InterPro" id="IPR032710">
    <property type="entry name" value="NTF2-like_dom_sf"/>
</dbReference>
<evidence type="ECO:0000313" key="6">
    <source>
        <dbReference type="Proteomes" id="UP000664534"/>
    </source>
</evidence>
<evidence type="ECO:0000256" key="1">
    <source>
        <dbReference type="ARBA" id="ARBA00008584"/>
    </source>
</evidence>
<feature type="compositionally biased region" description="Low complexity" evidence="3">
    <location>
        <begin position="64"/>
        <end position="75"/>
    </location>
</feature>
<feature type="compositionally biased region" description="Basic and acidic residues" evidence="3">
    <location>
        <begin position="1"/>
        <end position="11"/>
    </location>
</feature>
<evidence type="ECO:0000256" key="2">
    <source>
        <dbReference type="ARBA" id="ARBA00023239"/>
    </source>
</evidence>
<name>A0A8H3G7D7_9LECA</name>
<dbReference type="InterPro" id="IPR049884">
    <property type="entry name" value="Scytalone_dh"/>
</dbReference>
<feature type="compositionally biased region" description="Polar residues" evidence="3">
    <location>
        <begin position="145"/>
        <end position="176"/>
    </location>
</feature>
<dbReference type="GO" id="GO:0016829">
    <property type="term" value="F:lyase activity"/>
    <property type="evidence" value="ECO:0007669"/>
    <property type="project" value="UniProtKB-KW"/>
</dbReference>
<dbReference type="Proteomes" id="UP000664534">
    <property type="component" value="Unassembled WGS sequence"/>
</dbReference>
<feature type="domain" description="Scytalone dehydratase-like" evidence="4">
    <location>
        <begin position="197"/>
        <end position="234"/>
    </location>
</feature>
<keyword evidence="2" id="KW-0456">Lyase</keyword>
<keyword evidence="6" id="KW-1185">Reference proteome</keyword>
<gene>
    <name evidence="5" type="ORF">IMSHALPRED_000726</name>
</gene>
<dbReference type="OrthoDB" id="5281072at2759"/>
<evidence type="ECO:0000256" key="3">
    <source>
        <dbReference type="SAM" id="MobiDB-lite"/>
    </source>
</evidence>
<dbReference type="Pfam" id="PF02982">
    <property type="entry name" value="Scytalone_dh"/>
    <property type="match status" value="2"/>
</dbReference>
<reference evidence="5" key="1">
    <citation type="submission" date="2021-03" db="EMBL/GenBank/DDBJ databases">
        <authorList>
            <person name="Tagirdzhanova G."/>
        </authorList>
    </citation>
    <scope>NUCLEOTIDE SEQUENCE</scope>
</reference>
<evidence type="ECO:0000313" key="5">
    <source>
        <dbReference type="EMBL" id="CAF9938217.1"/>
    </source>
</evidence>